<keyword evidence="2" id="KW-0596">Phosphopantetheine</keyword>
<dbReference type="RefSeq" id="WP_096502783.1">
    <property type="nucleotide sequence ID" value="NZ_AP018165.1"/>
</dbReference>
<dbReference type="InterPro" id="IPR020845">
    <property type="entry name" value="AMP-binding_CS"/>
</dbReference>
<dbReference type="Gene3D" id="3.30.559.30">
    <property type="entry name" value="Nonribosomal peptide synthetase, condensation domain"/>
    <property type="match status" value="1"/>
</dbReference>
<dbReference type="InterPro" id="IPR036291">
    <property type="entry name" value="NAD(P)-bd_dom_sf"/>
</dbReference>
<dbReference type="InterPro" id="IPR023213">
    <property type="entry name" value="CAT-like_dom_sf"/>
</dbReference>
<dbReference type="PANTHER" id="PTHR45527">
    <property type="entry name" value="NONRIBOSOMAL PEPTIDE SYNTHETASE"/>
    <property type="match status" value="1"/>
</dbReference>
<reference evidence="6 7" key="2">
    <citation type="journal article" date="2017" name="Int. J. Syst. Evol. Microbiol.">
        <title>Mycobacterium stephanolepidis sp. nov., a rapidly growing species related to Mycobacterium chelonae, isolated from marine teleost fish, Stephanolepis cirrhifer.</title>
        <authorList>
            <person name="Fukano H."/>
            <person name="Wada S."/>
            <person name="Kurata O."/>
            <person name="Katayama K."/>
            <person name="Fujiwara N."/>
            <person name="Hoshino Y."/>
        </authorList>
    </citation>
    <scope>NUCLEOTIDE SEQUENCE [LARGE SCALE GENOMIC DNA]</scope>
    <source>
        <strain evidence="6 7">NJB0901</strain>
    </source>
</reference>
<dbReference type="InterPro" id="IPR000873">
    <property type="entry name" value="AMP-dep_synth/lig_dom"/>
</dbReference>
<dbReference type="SMART" id="SM00822">
    <property type="entry name" value="PKS_KR"/>
    <property type="match status" value="1"/>
</dbReference>
<dbReference type="GO" id="GO:0044550">
    <property type="term" value="P:secondary metabolite biosynthetic process"/>
    <property type="evidence" value="ECO:0007669"/>
    <property type="project" value="TreeGrafter"/>
</dbReference>
<dbReference type="PROSITE" id="PS50075">
    <property type="entry name" value="CARRIER"/>
    <property type="match status" value="1"/>
</dbReference>
<evidence type="ECO:0000259" key="5">
    <source>
        <dbReference type="PROSITE" id="PS50075"/>
    </source>
</evidence>
<evidence type="ECO:0000256" key="2">
    <source>
        <dbReference type="ARBA" id="ARBA00022450"/>
    </source>
</evidence>
<dbReference type="Pfam" id="PF08659">
    <property type="entry name" value="KR"/>
    <property type="match status" value="1"/>
</dbReference>
<dbReference type="SUPFAM" id="SSF51735">
    <property type="entry name" value="NAD(P)-binding Rossmann-fold domains"/>
    <property type="match status" value="2"/>
</dbReference>
<evidence type="ECO:0000256" key="1">
    <source>
        <dbReference type="ARBA" id="ARBA00001957"/>
    </source>
</evidence>
<evidence type="ECO:0000313" key="7">
    <source>
        <dbReference type="Proteomes" id="UP000217954"/>
    </source>
</evidence>
<dbReference type="KEGG" id="mste:MSTE_03337"/>
<dbReference type="Gene3D" id="1.10.1200.10">
    <property type="entry name" value="ACP-like"/>
    <property type="match status" value="1"/>
</dbReference>
<protein>
    <submittedName>
        <fullName evidence="6">Peptide synthetase and polyketide synthase</fullName>
    </submittedName>
</protein>
<dbReference type="InterPro" id="IPR020806">
    <property type="entry name" value="PKS_PP-bd"/>
</dbReference>
<dbReference type="OrthoDB" id="2472181at2"/>
<dbReference type="GO" id="GO:0008610">
    <property type="term" value="P:lipid biosynthetic process"/>
    <property type="evidence" value="ECO:0007669"/>
    <property type="project" value="UniProtKB-ARBA"/>
</dbReference>
<dbReference type="InterPro" id="IPR045851">
    <property type="entry name" value="AMP-bd_C_sf"/>
</dbReference>
<dbReference type="Pfam" id="PF00501">
    <property type="entry name" value="AMP-binding"/>
    <property type="match status" value="1"/>
</dbReference>
<sequence length="1988" mass="213754">MTTIDYLPASTSGEEIILFRASFAQQRMWFLSRLDPDSHYYNVPIVLHFRGAVRPDALRRALAEMVSRHEILRTTFVEVDGEVMQAVAADTVITLPLKEIENSSVQSVQPMQRAEVRAAVLDLVCAPFDLRTGPLLRAHLLDLRDGEFLLVLTMHHIIVDGWSIGVLCEELRQLYGAEVTGIPAALPPLELQIGDLAEQEHDVMSGPARERHLAYWRSQLAGELSSPALPFDRDRPSDNVFQGATLDFTLSPSDTAAMAAFGREMDVTVFATLLAAFYTLLYRYSGSDDQVVGAPMANREDHRVSALIGLFVNTIPLRAKINPSAGFAELVSHVREVTLGAYEHQELPLEQIIDEVAPARLPGRNPMVAVLFAMQSPPPADLDFAGTPVSFVGVPTGTTRADVELHFWPLGERIGVQFVYSTELFDAATMEQMRDDYTTLLRAAIASPQLAIEGLPLGAHEARVAQSLAPMLQHAESSVAVVDGHTELTHAELRTTAVRLAAVMSGARGGNVVLALERGPDLVAALIAAVSAGARRVAWLPASLPATYRERSLWELAPAFVVDEAAVAQLGTGDARTISEPEPLNADASIGLLDSYLANILVTLLHSGSVNLLDPERVPQAVLTADRRLAPPGILGELCVGRPSEAVLPTGIPARMRRDSSVEIAHSSRGRAWDGHRWTDLATVDAVLMAHELIDDCAVLSRRTISGTTELVAYVAASAPISSERLSEFARIVLPPSLVPHAFVPVAALPVTMTGALDTAALYRLPVIDDELIAQWSARLPEATQIQVVPDIAETPRILVGDPTPPPKQAPPVPAAQRDVHELSVLDGGPAVEPVVASLPDALVRAAHDAATTELVFLDESGAERTLTYAAVLDAARRVLGGLRDAGLAPGDLAIVHLSRNDEFVAAIWGCFLGGIVPVPVAPNAVGGAEKAATAWSALNQPLIINEAGQPPVHQAARVVLIGDLLAHDPDAEHHAPDPEAVALLLLTSGSTGQPKGVQLTHRNILSRSAATAQTNAFAPADISFNWMPLEHVGGIVMSHLQDVYVCCQQVHAATSWVLADPLRWLTIVDRYRVTNTWAPNFAFGLIADRLAETPNGDRFDLTRLRFILNGGEAIVPRIARRFLRMLEHFGLPRSAMRPSWGMSETSSGVVFSQNFSVETTTDTDEFTELGKPIHGTRIRVVDMDNAAVPVGEIGRVQISGPTVTRGYYADAERTGEAFTADGWFDTGDLGRIHGGALTLTGRAKDIIIVNGVNYSCHAIESAVEESPLVIGSYAAAIGVRPPGSDTDVLAIVFSPQPGAAEQEVLADVRTRVLAVGPNPELLIPVRPESIPKTDIGKIQRSLLRQRFDDGEFADIVRRVQTSSASANTLPNWFFRPVWHRRDRLRPSAPIDGAVLLLGESGNLGAQLADRLSAQGVHVVRATVADIAAELSSATGTTAIRTVVYLAAPRAQGEITDSSPEPLPVGVFDVVRIVRTVCEEGQGDGPPPALYVVGSGIEQVTDTDEVDPGLAPIPVLLRSAVAEVPGLRVRFVDLDRTDQASGADHVTDELGYSTNDIEVAYRSGVRWVKGLEQLPDEPTAGAAIPSGALHLISGGLGGLAYELARLLIERFGGRVLLVGHRHPDERQSAAYQRLCDIAGDEAVRFEVADVRDIDQIWDAVTSAEEHWGIQLSGIWHLAGAYREQPLATTTASDLTDVSTAKVAGARALHRVALRRPGIRFVSFSSVNGFFGGSTVGGYSAANAYLDAFALHQRRSGGISAHSIAWTMWDRVGMSADVEHVEGTRARGYRVVGRVEALNSLLVALAHDVPHVLVGLDDTKSAIRARLSGVAPAGQVLVADVKQTAPDFSDKPIRDRYDRIVPTRVQSAGVARQWVAARDDTERRVSAIWRQVLGSDNFGVTDSFFDIGGNSVLLALAQRLVQEEFGQPIALVDLFRYPTVSSLAAYLSSSEIDSDSGNPEPGTVSDPNPGVGSDRARIRKEARRRRRAP</sequence>
<dbReference type="InterPro" id="IPR042099">
    <property type="entry name" value="ANL_N_sf"/>
</dbReference>
<comment type="cofactor">
    <cofactor evidence="1">
        <name>pantetheine 4'-phosphate</name>
        <dbReference type="ChEBI" id="CHEBI:47942"/>
    </cofactor>
</comment>
<dbReference type="PROSITE" id="PS00455">
    <property type="entry name" value="AMP_BINDING"/>
    <property type="match status" value="1"/>
</dbReference>
<dbReference type="InterPro" id="IPR057326">
    <property type="entry name" value="KR_dom"/>
</dbReference>
<organism evidence="6 7">
    <name type="scientific">[Mycobacterium] stephanolepidis</name>
    <dbReference type="NCBI Taxonomy" id="1520670"/>
    <lineage>
        <taxon>Bacteria</taxon>
        <taxon>Bacillati</taxon>
        <taxon>Actinomycetota</taxon>
        <taxon>Actinomycetes</taxon>
        <taxon>Mycobacteriales</taxon>
        <taxon>Mycobacteriaceae</taxon>
        <taxon>Mycobacteroides</taxon>
    </lineage>
</organism>
<dbReference type="SMART" id="SM00823">
    <property type="entry name" value="PKS_PP"/>
    <property type="match status" value="1"/>
</dbReference>
<dbReference type="Proteomes" id="UP000217954">
    <property type="component" value="Chromosome"/>
</dbReference>
<dbReference type="GO" id="GO:0005737">
    <property type="term" value="C:cytoplasm"/>
    <property type="evidence" value="ECO:0007669"/>
    <property type="project" value="TreeGrafter"/>
</dbReference>
<dbReference type="InterPro" id="IPR001242">
    <property type="entry name" value="Condensation_dom"/>
</dbReference>
<dbReference type="EMBL" id="AP018165">
    <property type="protein sequence ID" value="BAX98638.1"/>
    <property type="molecule type" value="Genomic_DNA"/>
</dbReference>
<dbReference type="Gene3D" id="3.40.50.12780">
    <property type="entry name" value="N-terminal domain of ligase-like"/>
    <property type="match status" value="2"/>
</dbReference>
<dbReference type="UniPathway" id="UPA00011"/>
<dbReference type="InterPro" id="IPR009081">
    <property type="entry name" value="PP-bd_ACP"/>
</dbReference>
<dbReference type="InterPro" id="IPR036736">
    <property type="entry name" value="ACP-like_sf"/>
</dbReference>
<dbReference type="Gene3D" id="3.30.559.10">
    <property type="entry name" value="Chloramphenicol acetyltransferase-like domain"/>
    <property type="match status" value="1"/>
</dbReference>
<gene>
    <name evidence="6" type="ORF">MSTE_03337</name>
</gene>
<accession>A0A1Z4F0B2</accession>
<name>A0A1Z4F0B2_9MYCO</name>
<dbReference type="SUPFAM" id="SSF52777">
    <property type="entry name" value="CoA-dependent acyltransferases"/>
    <property type="match status" value="2"/>
</dbReference>
<dbReference type="Gene3D" id="3.30.300.30">
    <property type="match status" value="2"/>
</dbReference>
<keyword evidence="7" id="KW-1185">Reference proteome</keyword>
<dbReference type="Pfam" id="PF00668">
    <property type="entry name" value="Condensation"/>
    <property type="match status" value="1"/>
</dbReference>
<evidence type="ECO:0000313" key="6">
    <source>
        <dbReference type="EMBL" id="BAX98638.1"/>
    </source>
</evidence>
<dbReference type="GO" id="GO:0043041">
    <property type="term" value="P:amino acid activation for nonribosomal peptide biosynthetic process"/>
    <property type="evidence" value="ECO:0007669"/>
    <property type="project" value="TreeGrafter"/>
</dbReference>
<feature type="compositionally biased region" description="Basic residues" evidence="4">
    <location>
        <begin position="1976"/>
        <end position="1988"/>
    </location>
</feature>
<feature type="domain" description="Carrier" evidence="5">
    <location>
        <begin position="1875"/>
        <end position="1950"/>
    </location>
</feature>
<dbReference type="PANTHER" id="PTHR45527:SF1">
    <property type="entry name" value="FATTY ACID SYNTHASE"/>
    <property type="match status" value="1"/>
</dbReference>
<keyword evidence="3" id="KW-0597">Phosphoprotein</keyword>
<dbReference type="GO" id="GO:0003824">
    <property type="term" value="F:catalytic activity"/>
    <property type="evidence" value="ECO:0007669"/>
    <property type="project" value="InterPro"/>
</dbReference>
<evidence type="ECO:0000256" key="3">
    <source>
        <dbReference type="ARBA" id="ARBA00022553"/>
    </source>
</evidence>
<proteinExistence type="predicted"/>
<evidence type="ECO:0000256" key="4">
    <source>
        <dbReference type="SAM" id="MobiDB-lite"/>
    </source>
</evidence>
<dbReference type="SUPFAM" id="SSF47336">
    <property type="entry name" value="ACP-like"/>
    <property type="match status" value="1"/>
</dbReference>
<dbReference type="CDD" id="cd19531">
    <property type="entry name" value="LCL_NRPS-like"/>
    <property type="match status" value="1"/>
</dbReference>
<dbReference type="GO" id="GO:0031177">
    <property type="term" value="F:phosphopantetheine binding"/>
    <property type="evidence" value="ECO:0007669"/>
    <property type="project" value="InterPro"/>
</dbReference>
<dbReference type="CDD" id="cd08953">
    <property type="entry name" value="KR_2_SDR_x"/>
    <property type="match status" value="1"/>
</dbReference>
<dbReference type="Gene3D" id="3.40.50.720">
    <property type="entry name" value="NAD(P)-binding Rossmann-like Domain"/>
    <property type="match status" value="1"/>
</dbReference>
<dbReference type="InterPro" id="IPR013968">
    <property type="entry name" value="PKS_KR"/>
</dbReference>
<feature type="region of interest" description="Disordered" evidence="4">
    <location>
        <begin position="1949"/>
        <end position="1988"/>
    </location>
</feature>
<dbReference type="SUPFAM" id="SSF56801">
    <property type="entry name" value="Acetyl-CoA synthetase-like"/>
    <property type="match status" value="2"/>
</dbReference>
<reference evidence="7" key="1">
    <citation type="journal article" date="2017" name="Genome Announc.">
        <title>Complete Genome Sequence of Mycobacterium stephanolepidis.</title>
        <authorList>
            <person name="Fukano H."/>
            <person name="Yoshida M."/>
            <person name="Katayama Y."/>
            <person name="Omatsu T."/>
            <person name="Mizutani T."/>
            <person name="Kurata O."/>
            <person name="Wada S."/>
            <person name="Hoshino Y."/>
        </authorList>
    </citation>
    <scope>NUCLEOTIDE SEQUENCE [LARGE SCALE GENOMIC DNA]</scope>
    <source>
        <strain evidence="7">NJB0901</strain>
    </source>
</reference>
<dbReference type="Pfam" id="PF00550">
    <property type="entry name" value="PP-binding"/>
    <property type="match status" value="1"/>
</dbReference>